<feature type="compositionally biased region" description="Basic and acidic residues" evidence="1">
    <location>
        <begin position="1"/>
        <end position="17"/>
    </location>
</feature>
<evidence type="ECO:0000256" key="2">
    <source>
        <dbReference type="SAM" id="Phobius"/>
    </source>
</evidence>
<keyword evidence="2" id="KW-0812">Transmembrane</keyword>
<accession>A0AAV4I364</accession>
<evidence type="ECO:0000256" key="1">
    <source>
        <dbReference type="SAM" id="MobiDB-lite"/>
    </source>
</evidence>
<dbReference type="SUPFAM" id="SSF58038">
    <property type="entry name" value="SNARE fusion complex"/>
    <property type="match status" value="1"/>
</dbReference>
<sequence>MASFDREELREQQESRSSDTTGLVKYPVKRLELSIRNFIKVLDIDLDRLHRHSENIKKLTNAEDWRGLHKEQVNASRTVQQINANIREVERTRTQVVDKDLALFDSRVQGVKTKAVVSMEQFMILIGPGLQITTSSVGSKERPAVETGHGSDTMKWPTSLSAELDQDEAIAISSSQSKQLTHRPTQFPTNQRCNEDLLDSAVENNKPSSYGNTSVSLMTYEPAPVTTSLHVAPQHTDASISWEQLQENIVELNDLVHNFADRVEEQGEVINTIEENIETAHSDIQEGTASLAQASKYKAALLPVVGAVMGGMVGGPIGFVAGMKLGGLAGVMGGAAGLQMGPQGRLGRGRARRRRSTCSTTGTTKIPWYTELSI</sequence>
<organism evidence="4 5">
    <name type="scientific">Elysia marginata</name>
    <dbReference type="NCBI Taxonomy" id="1093978"/>
    <lineage>
        <taxon>Eukaryota</taxon>
        <taxon>Metazoa</taxon>
        <taxon>Spiralia</taxon>
        <taxon>Lophotrochozoa</taxon>
        <taxon>Mollusca</taxon>
        <taxon>Gastropoda</taxon>
        <taxon>Heterobranchia</taxon>
        <taxon>Euthyneura</taxon>
        <taxon>Panpulmonata</taxon>
        <taxon>Sacoglossa</taxon>
        <taxon>Placobranchoidea</taxon>
        <taxon>Plakobranchidae</taxon>
        <taxon>Elysia</taxon>
    </lineage>
</organism>
<dbReference type="SUPFAM" id="SSF47661">
    <property type="entry name" value="t-snare proteins"/>
    <property type="match status" value="1"/>
</dbReference>
<protein>
    <submittedName>
        <fullName evidence="4">Syntaxin-17-like</fullName>
    </submittedName>
</protein>
<evidence type="ECO:0000313" key="4">
    <source>
        <dbReference type="EMBL" id="GFS04330.1"/>
    </source>
</evidence>
<feature type="region of interest" description="Disordered" evidence="1">
    <location>
        <begin position="135"/>
        <end position="155"/>
    </location>
</feature>
<dbReference type="Pfam" id="PF26585">
    <property type="entry name" value="STX17_N"/>
    <property type="match status" value="1"/>
</dbReference>
<evidence type="ECO:0000259" key="3">
    <source>
        <dbReference type="PROSITE" id="PS50192"/>
    </source>
</evidence>
<keyword evidence="2" id="KW-0472">Membrane</keyword>
<dbReference type="GO" id="GO:0016020">
    <property type="term" value="C:membrane"/>
    <property type="evidence" value="ECO:0007669"/>
    <property type="project" value="InterPro"/>
</dbReference>
<dbReference type="AlphaFoldDB" id="A0AAV4I364"/>
<comment type="caution">
    <text evidence="4">The sequence shown here is derived from an EMBL/GenBank/DDBJ whole genome shotgun (WGS) entry which is preliminary data.</text>
</comment>
<dbReference type="InterPro" id="IPR059001">
    <property type="entry name" value="STX17_N"/>
</dbReference>
<dbReference type="EMBL" id="BMAT01013027">
    <property type="protein sequence ID" value="GFS04330.1"/>
    <property type="molecule type" value="Genomic_DNA"/>
</dbReference>
<feature type="transmembrane region" description="Helical" evidence="2">
    <location>
        <begin position="327"/>
        <end position="346"/>
    </location>
</feature>
<dbReference type="GO" id="GO:0016192">
    <property type="term" value="P:vesicle-mediated transport"/>
    <property type="evidence" value="ECO:0007669"/>
    <property type="project" value="InterPro"/>
</dbReference>
<dbReference type="Gene3D" id="1.20.5.110">
    <property type="match status" value="1"/>
</dbReference>
<evidence type="ECO:0000313" key="5">
    <source>
        <dbReference type="Proteomes" id="UP000762676"/>
    </source>
</evidence>
<feature type="domain" description="T-SNARE coiled-coil homology" evidence="3">
    <location>
        <begin position="243"/>
        <end position="294"/>
    </location>
</feature>
<dbReference type="PROSITE" id="PS50192">
    <property type="entry name" value="T_SNARE"/>
    <property type="match status" value="1"/>
</dbReference>
<dbReference type="Proteomes" id="UP000762676">
    <property type="component" value="Unassembled WGS sequence"/>
</dbReference>
<feature type="transmembrane region" description="Helical" evidence="2">
    <location>
        <begin position="300"/>
        <end position="321"/>
    </location>
</feature>
<gene>
    <name evidence="4" type="ORF">ElyMa_006491900</name>
</gene>
<dbReference type="SMART" id="SM00397">
    <property type="entry name" value="t_SNARE"/>
    <property type="match status" value="1"/>
</dbReference>
<reference evidence="4 5" key="1">
    <citation type="journal article" date="2021" name="Elife">
        <title>Chloroplast acquisition without the gene transfer in kleptoplastic sea slugs, Plakobranchus ocellatus.</title>
        <authorList>
            <person name="Maeda T."/>
            <person name="Takahashi S."/>
            <person name="Yoshida T."/>
            <person name="Shimamura S."/>
            <person name="Takaki Y."/>
            <person name="Nagai Y."/>
            <person name="Toyoda A."/>
            <person name="Suzuki Y."/>
            <person name="Arimoto A."/>
            <person name="Ishii H."/>
            <person name="Satoh N."/>
            <person name="Nishiyama T."/>
            <person name="Hasebe M."/>
            <person name="Maruyama T."/>
            <person name="Minagawa J."/>
            <person name="Obokata J."/>
            <person name="Shigenobu S."/>
        </authorList>
    </citation>
    <scope>NUCLEOTIDE SEQUENCE [LARGE SCALE GENOMIC DNA]</scope>
</reference>
<feature type="region of interest" description="Disordered" evidence="1">
    <location>
        <begin position="1"/>
        <end position="21"/>
    </location>
</feature>
<proteinExistence type="predicted"/>
<keyword evidence="2" id="KW-1133">Transmembrane helix</keyword>
<name>A0AAV4I364_9GAST</name>
<dbReference type="InterPro" id="IPR000727">
    <property type="entry name" value="T_SNARE_dom"/>
</dbReference>
<keyword evidence="5" id="KW-1185">Reference proteome</keyword>
<dbReference type="InterPro" id="IPR010989">
    <property type="entry name" value="SNARE"/>
</dbReference>